<dbReference type="AlphaFoldDB" id="A0A7W6GMQ4"/>
<comment type="caution">
    <text evidence="2">The sequence shown here is derived from an EMBL/GenBank/DDBJ whole genome shotgun (WGS) entry which is preliminary data.</text>
</comment>
<dbReference type="Proteomes" id="UP000552757">
    <property type="component" value="Unassembled WGS sequence"/>
</dbReference>
<feature type="transmembrane region" description="Helical" evidence="1">
    <location>
        <begin position="55"/>
        <end position="76"/>
    </location>
</feature>
<evidence type="ECO:0000313" key="3">
    <source>
        <dbReference type="Proteomes" id="UP000552757"/>
    </source>
</evidence>
<dbReference type="EMBL" id="JACIEB010000001">
    <property type="protein sequence ID" value="MBB3980990.1"/>
    <property type="molecule type" value="Genomic_DNA"/>
</dbReference>
<evidence type="ECO:0000313" key="2">
    <source>
        <dbReference type="EMBL" id="MBB3980990.1"/>
    </source>
</evidence>
<gene>
    <name evidence="2" type="ORF">GGR44_000621</name>
</gene>
<keyword evidence="1" id="KW-0472">Membrane</keyword>
<evidence type="ECO:0000256" key="1">
    <source>
        <dbReference type="SAM" id="Phobius"/>
    </source>
</evidence>
<protein>
    <submittedName>
        <fullName evidence="2">Uncharacterized protein</fullName>
    </submittedName>
</protein>
<organism evidence="2 3">
    <name type="scientific">Sphingobium fontiphilum</name>
    <dbReference type="NCBI Taxonomy" id="944425"/>
    <lineage>
        <taxon>Bacteria</taxon>
        <taxon>Pseudomonadati</taxon>
        <taxon>Pseudomonadota</taxon>
        <taxon>Alphaproteobacteria</taxon>
        <taxon>Sphingomonadales</taxon>
        <taxon>Sphingomonadaceae</taxon>
        <taxon>Sphingobium</taxon>
    </lineage>
</organism>
<accession>A0A7W6GMQ4</accession>
<feature type="transmembrane region" description="Helical" evidence="1">
    <location>
        <begin position="29"/>
        <end position="49"/>
    </location>
</feature>
<name>A0A7W6GMQ4_9SPHN</name>
<sequence>MLSRLVGESFVKPSFLSAETVDRVSTKNVLAPGLWILGVLCLVVFPAAIFLPPWAAVTGIIFVGVTLAVVLGLFVYHSVRDPALLRSEEFVLRQTALQIYGSKETGAEDIARIVNAAPVTSIAFLEAQSDV</sequence>
<keyword evidence="1" id="KW-1133">Transmembrane helix</keyword>
<keyword evidence="1" id="KW-0812">Transmembrane</keyword>
<reference evidence="2 3" key="1">
    <citation type="submission" date="2020-08" db="EMBL/GenBank/DDBJ databases">
        <title>Genomic Encyclopedia of Type Strains, Phase IV (KMG-IV): sequencing the most valuable type-strain genomes for metagenomic binning, comparative biology and taxonomic classification.</title>
        <authorList>
            <person name="Goeker M."/>
        </authorList>
    </citation>
    <scope>NUCLEOTIDE SEQUENCE [LARGE SCALE GENOMIC DNA]</scope>
    <source>
        <strain evidence="2 3">DSM 29348</strain>
    </source>
</reference>
<keyword evidence="3" id="KW-1185">Reference proteome</keyword>
<dbReference type="RefSeq" id="WP_183953957.1">
    <property type="nucleotide sequence ID" value="NZ_JACIEB010000001.1"/>
</dbReference>
<proteinExistence type="predicted"/>